<accession>A0AAD4CPU4</accession>
<dbReference type="InterPro" id="IPR016024">
    <property type="entry name" value="ARM-type_fold"/>
</dbReference>
<evidence type="ECO:0000313" key="1">
    <source>
        <dbReference type="EMBL" id="KAF9890451.1"/>
    </source>
</evidence>
<dbReference type="SUPFAM" id="SSF48371">
    <property type="entry name" value="ARM repeat"/>
    <property type="match status" value="1"/>
</dbReference>
<gene>
    <name evidence="1" type="ORF">FE257_005856</name>
</gene>
<organism evidence="1 2">
    <name type="scientific">Aspergillus nanangensis</name>
    <dbReference type="NCBI Taxonomy" id="2582783"/>
    <lineage>
        <taxon>Eukaryota</taxon>
        <taxon>Fungi</taxon>
        <taxon>Dikarya</taxon>
        <taxon>Ascomycota</taxon>
        <taxon>Pezizomycotina</taxon>
        <taxon>Eurotiomycetes</taxon>
        <taxon>Eurotiomycetidae</taxon>
        <taxon>Eurotiales</taxon>
        <taxon>Aspergillaceae</taxon>
        <taxon>Aspergillus</taxon>
        <taxon>Aspergillus subgen. Circumdati</taxon>
    </lineage>
</organism>
<proteinExistence type="predicted"/>
<reference evidence="1" key="1">
    <citation type="journal article" date="2019" name="Beilstein J. Org. Chem.">
        <title>Nanangenines: drimane sesquiterpenoids as the dominant metabolite cohort of a novel Australian fungus, Aspergillus nanangensis.</title>
        <authorList>
            <person name="Lacey H.J."/>
            <person name="Gilchrist C.L.M."/>
            <person name="Crombie A."/>
            <person name="Kalaitzis J.A."/>
            <person name="Vuong D."/>
            <person name="Rutledge P.J."/>
            <person name="Turner P."/>
            <person name="Pitt J.I."/>
            <person name="Lacey E."/>
            <person name="Chooi Y.H."/>
            <person name="Piggott A.M."/>
        </authorList>
    </citation>
    <scope>NUCLEOTIDE SEQUENCE</scope>
    <source>
        <strain evidence="1">MST-FP2251</strain>
    </source>
</reference>
<evidence type="ECO:0000313" key="2">
    <source>
        <dbReference type="Proteomes" id="UP001194746"/>
    </source>
</evidence>
<sequence>MDAASLIVTPFQGPTEALESFRSHLAGVTSETQAFISTDNLLRGVNSGAIKPNIFLIWLCLVHSKFPSVLRRALHHESSRGVRHAGMRALRTAMKSDRWRESGWDAAGGATGLKDIFQKLSMNEVKPLATALGVWSVSWGPSKSQAVDKLLQLLVPEFLGIPSSHERSRRRFNAISLVPLFRVSSDATLLRVFSKDYPYPQVFLHTLIPPLLNSRMALLRGVITGSVPAHAEIRDLLIISYAHRILASNEPYECQKCPDIPSMAPALGILVDIISYLQENDPQGKKVPQSLLKSSFPQTCLDAVSRFPAERHREEMHPSRPQPAHKVSLEKLLRRAFETVQNPNLKSYLRAGFCGIVSDARLPLLKVVCKHLPGVDIDLDQATPSEKEKQLLPLTIDFFRQFPAKDAMWLFDRVCYLSPMEKVIDFIPTVGPPKAVDDTSWKERLFRVEFESINQYDIAASNSPTHRQIKERAVKSRDGGDRLQWAKLAVHVAVLSKSLHILRDVILWTSRFSHDPFVRPELSRDMYATNVASVLSCADLSIHRQSSLEGLVNDVRIADSVLSHLVETAVLGLQEPWYRPHQDEGIGRLFNSVVFQRIRAVRPLYRLRLGNEKAIVQALFAQLMPILLEYQKLGITEGYDRLGWSNVIGPLSFFPKIRAPGLEVLKLLDSLAQQRDQMFAEERLRRKPLTASLPEGLPRGLPIQSLLPSLEWVVAVMDRLGSGSFVANRVIDVLFCAPTVLLQEVADKDQCIGSFVDSLEYAFDAYIGKGPSSDQSARLLKLWNHYSEHIPASAGHVNPFRRRFANMARARDLRTAVRIIDPPQLPSLDIFQNMSDNIESFEWDPRSHDPSPQSPGAWEDTLLCHRFHRSRWQGDLETCLLDFVHPKPWEPTKINAFNIWEPNHGARRLSHQHKEALILSALLFLDSIASHPNRLFSQPFPEAGGALRYPSVHLDYEFLASINNQGAAAYAALSLLRGLLGIVPPALLSQLSLSMLETLVQLERNSPKFWVVQRCAFETLRLLRASDRPEMASSLALKVIAMFPQDSSWHRMAFPSDLGRGLLRKTAENTLEQFASYVIEAVQGQKQSSNKGENPRDKVVIKITTIKMLVEMLGDSKFGVSVVFATGTLKTLYQGCHHIDVRVAICRALLEMIEKNEDSETILETYNSFKSFASMACGPSEITWSGAWLDPQVTSDILPTVDDERPLLEIFIRTARIKLPSRYYEDYVNSTVLPLVNESARQHNIWMWRLLSQLNVTSDESPATDFGPFEGDLVDTVLKTWADYLPRQFILQHRSWALQYLNCPKVENINDKLAEQDPRWRMTDAGRHWMSFFCRHHRTTAYKTLPSLIKSKRTPEVANGITNEAIGEELVERAAIVLRNPIQFSPDGAKVSFEPFEEVLSALQYTDGGERWRTYILPVAERVLADANGLRTEAWARDPNRSPPVLPPRLRLQTFFFPFPYLNKSDTSFWYETFGSRVVALIEETALSPACIADIRFLQDAVQRVGVDDLLPCAAELGGKYESSVHPIAQYLRVTMAQTLIQKYRRCKRSGDEVDERVKQLVSHWKNSPNEWIRNMAQQFPGGCPM</sequence>
<protein>
    <submittedName>
        <fullName evidence="1">Uncharacterized protein</fullName>
    </submittedName>
</protein>
<name>A0AAD4CPU4_ASPNN</name>
<keyword evidence="2" id="KW-1185">Reference proteome</keyword>
<dbReference type="Proteomes" id="UP001194746">
    <property type="component" value="Unassembled WGS sequence"/>
</dbReference>
<reference evidence="1" key="2">
    <citation type="submission" date="2020-02" db="EMBL/GenBank/DDBJ databases">
        <authorList>
            <person name="Gilchrist C.L.M."/>
            <person name="Chooi Y.-H."/>
        </authorList>
    </citation>
    <scope>NUCLEOTIDE SEQUENCE</scope>
    <source>
        <strain evidence="1">MST-FP2251</strain>
    </source>
</reference>
<dbReference type="EMBL" id="VCAU01000026">
    <property type="protein sequence ID" value="KAF9890451.1"/>
    <property type="molecule type" value="Genomic_DNA"/>
</dbReference>
<comment type="caution">
    <text evidence="1">The sequence shown here is derived from an EMBL/GenBank/DDBJ whole genome shotgun (WGS) entry which is preliminary data.</text>
</comment>